<gene>
    <name evidence="1" type="ORF">GCM10009751_38560</name>
</gene>
<organism evidence="1 2">
    <name type="scientific">Myceligenerans crystallogenes</name>
    <dbReference type="NCBI Taxonomy" id="316335"/>
    <lineage>
        <taxon>Bacteria</taxon>
        <taxon>Bacillati</taxon>
        <taxon>Actinomycetota</taxon>
        <taxon>Actinomycetes</taxon>
        <taxon>Micrococcales</taxon>
        <taxon>Promicromonosporaceae</taxon>
        <taxon>Myceligenerans</taxon>
    </lineage>
</organism>
<proteinExistence type="predicted"/>
<dbReference type="InterPro" id="IPR021239">
    <property type="entry name" value="DUF2625"/>
</dbReference>
<dbReference type="EMBL" id="BAAANL010000010">
    <property type="protein sequence ID" value="GAA1875147.1"/>
    <property type="molecule type" value="Genomic_DNA"/>
</dbReference>
<protein>
    <submittedName>
        <fullName evidence="1">DUF2625 domain-containing protein</fullName>
    </submittedName>
</protein>
<dbReference type="NCBIfam" id="NF008496">
    <property type="entry name" value="PRK11408.1-3"/>
    <property type="match status" value="1"/>
</dbReference>
<dbReference type="Pfam" id="PF10946">
    <property type="entry name" value="DUF2625"/>
    <property type="match status" value="1"/>
</dbReference>
<comment type="caution">
    <text evidence="1">The sequence shown here is derived from an EMBL/GenBank/DDBJ whole genome shotgun (WGS) entry which is preliminary data.</text>
</comment>
<dbReference type="Proteomes" id="UP001501094">
    <property type="component" value="Unassembled WGS sequence"/>
</dbReference>
<evidence type="ECO:0000313" key="2">
    <source>
        <dbReference type="Proteomes" id="UP001501094"/>
    </source>
</evidence>
<name>A0ABP4ZWT6_9MICO</name>
<reference evidence="2" key="1">
    <citation type="journal article" date="2019" name="Int. J. Syst. Evol. Microbiol.">
        <title>The Global Catalogue of Microorganisms (GCM) 10K type strain sequencing project: providing services to taxonomists for standard genome sequencing and annotation.</title>
        <authorList>
            <consortium name="The Broad Institute Genomics Platform"/>
            <consortium name="The Broad Institute Genome Sequencing Center for Infectious Disease"/>
            <person name="Wu L."/>
            <person name="Ma J."/>
        </authorList>
    </citation>
    <scope>NUCLEOTIDE SEQUENCE [LARGE SCALE GENOMIC DNA]</scope>
    <source>
        <strain evidence="2">JCM 14326</strain>
    </source>
</reference>
<sequence>MVRLFENLASTRRPAWPELQSLVSGASVTVEVLAPDAATARRTLEQLQVTTSSYLGAVVVHTGGLLIDHGWLRVYGSPSSGDADRLIGLAAVNGFPASPEPSWFPGHGLVVAHDVLGGTFVLNGHDPEAAGRPGKPGEMIYLAPDTLQWEPLDVGHAAWLAWALGGGLEDFTEGLRWHGWEAETRELGGGRGLNVFPPLWSRQAHEDLDATSRRDVPMAELVEMARSAAAQIDGVDVGPLGSFEGHTADPR</sequence>
<keyword evidence="2" id="KW-1185">Reference proteome</keyword>
<accession>A0ABP4ZWT6</accession>
<evidence type="ECO:0000313" key="1">
    <source>
        <dbReference type="EMBL" id="GAA1875147.1"/>
    </source>
</evidence>